<evidence type="ECO:0000313" key="4">
    <source>
        <dbReference type="Proteomes" id="UP001146120"/>
    </source>
</evidence>
<dbReference type="GO" id="GO:0005524">
    <property type="term" value="F:ATP binding"/>
    <property type="evidence" value="ECO:0007669"/>
    <property type="project" value="InterPro"/>
</dbReference>
<organism evidence="3 4">
    <name type="scientific">Lagenidium giganteum</name>
    <dbReference type="NCBI Taxonomy" id="4803"/>
    <lineage>
        <taxon>Eukaryota</taxon>
        <taxon>Sar</taxon>
        <taxon>Stramenopiles</taxon>
        <taxon>Oomycota</taxon>
        <taxon>Peronosporomycetes</taxon>
        <taxon>Pythiales</taxon>
        <taxon>Pythiaceae</taxon>
    </lineage>
</organism>
<dbReference type="InterPro" id="IPR011009">
    <property type="entry name" value="Kinase-like_dom_sf"/>
</dbReference>
<comment type="caution">
    <text evidence="3">The sequence shown here is derived from an EMBL/GenBank/DDBJ whole genome shotgun (WGS) entry which is preliminary data.</text>
</comment>
<dbReference type="InterPro" id="IPR051681">
    <property type="entry name" value="Ser/Thr_Kinases-Pseudokinases"/>
</dbReference>
<feature type="transmembrane region" description="Helical" evidence="1">
    <location>
        <begin position="51"/>
        <end position="71"/>
    </location>
</feature>
<keyword evidence="1" id="KW-0812">Transmembrane</keyword>
<evidence type="ECO:0000256" key="1">
    <source>
        <dbReference type="SAM" id="Phobius"/>
    </source>
</evidence>
<keyword evidence="1" id="KW-0472">Membrane</keyword>
<feature type="transmembrane region" description="Helical" evidence="1">
    <location>
        <begin position="123"/>
        <end position="145"/>
    </location>
</feature>
<dbReference type="EMBL" id="DAKRPA010000020">
    <property type="protein sequence ID" value="DBA03335.1"/>
    <property type="molecule type" value="Genomic_DNA"/>
</dbReference>
<evidence type="ECO:0000259" key="2">
    <source>
        <dbReference type="PROSITE" id="PS50011"/>
    </source>
</evidence>
<dbReference type="Proteomes" id="UP001146120">
    <property type="component" value="Unassembled WGS sequence"/>
</dbReference>
<reference evidence="3" key="2">
    <citation type="journal article" date="2023" name="Microbiol Resour">
        <title>Decontamination and Annotation of the Draft Genome Sequence of the Oomycete Lagenidium giganteum ARSEF 373.</title>
        <authorList>
            <person name="Morgan W.R."/>
            <person name="Tartar A."/>
        </authorList>
    </citation>
    <scope>NUCLEOTIDE SEQUENCE</scope>
    <source>
        <strain evidence="3">ARSEF 373</strain>
    </source>
</reference>
<feature type="domain" description="Protein kinase" evidence="2">
    <location>
        <begin position="317"/>
        <end position="594"/>
    </location>
</feature>
<proteinExistence type="predicted"/>
<dbReference type="GO" id="GO:0004674">
    <property type="term" value="F:protein serine/threonine kinase activity"/>
    <property type="evidence" value="ECO:0007669"/>
    <property type="project" value="TreeGrafter"/>
</dbReference>
<dbReference type="PROSITE" id="PS50011">
    <property type="entry name" value="PROTEIN_KINASE_DOM"/>
    <property type="match status" value="1"/>
</dbReference>
<evidence type="ECO:0000313" key="3">
    <source>
        <dbReference type="EMBL" id="DBA03335.1"/>
    </source>
</evidence>
<keyword evidence="4" id="KW-1185">Reference proteome</keyword>
<dbReference type="PANTHER" id="PTHR44329:SF289">
    <property type="entry name" value="SERINE_THREONINE-PROTEIN KINASE VIK"/>
    <property type="match status" value="1"/>
</dbReference>
<dbReference type="AlphaFoldDB" id="A0AAV2ZG05"/>
<reference evidence="3" key="1">
    <citation type="submission" date="2022-11" db="EMBL/GenBank/DDBJ databases">
        <authorList>
            <person name="Morgan W.R."/>
            <person name="Tartar A."/>
        </authorList>
    </citation>
    <scope>NUCLEOTIDE SEQUENCE</scope>
    <source>
        <strain evidence="3">ARSEF 373</strain>
    </source>
</reference>
<feature type="transmembrane region" description="Helical" evidence="1">
    <location>
        <begin position="92"/>
        <end position="111"/>
    </location>
</feature>
<dbReference type="Gene3D" id="3.30.200.20">
    <property type="entry name" value="Phosphorylase Kinase, domain 1"/>
    <property type="match status" value="1"/>
</dbReference>
<dbReference type="InterPro" id="IPR000719">
    <property type="entry name" value="Prot_kinase_dom"/>
</dbReference>
<feature type="transmembrane region" description="Helical" evidence="1">
    <location>
        <begin position="216"/>
        <end position="238"/>
    </location>
</feature>
<name>A0AAV2ZG05_9STRA</name>
<dbReference type="Pfam" id="PF00069">
    <property type="entry name" value="Pkinase"/>
    <property type="match status" value="1"/>
</dbReference>
<gene>
    <name evidence="3" type="ORF">N0F65_004612</name>
</gene>
<accession>A0AAV2ZG05</accession>
<sequence length="777" mass="86680">MAEVPSFAKEREDHLRAVMDRNSSSSSTSADVDQRGHVGSHLRFHTWEVTFGYLVMMLFSALLLKYTSFVHHQLATGDSSFKPQAILPSYRALLWLLAATSALFVCIHVTLVALDAPTRLNPFVYLGLLYSGRHLVLMITPAFMYQKSLSGAALARSTAKAFVLVGSGLPFFALDPYGSKVPMAVVCANLGVILCFFVYLHVRPVPRAPPAVIRRYAVFVLVHLALSLAQVSCLYWYVLDEGAPFGSASCVWTAATPTLVWQLLKSDTEYWRGKGARSVILQQLFARKTNITERVSAEGLHVLIEMHRKHVLDFATLDLKRKIADGTKSTVIRGILRCKYAVSVKVYTPEELSDQVIAEFSQEAALCGNLVHPNITRFYGLSICPPTICLVFELCRGTLKDVSKQTEGDYGSLILWKTAQMLDAARAIAYLHSFSPPFIHRNLKLSCFLVDAEGMVKLGGFGDSRVLNQFADVVQPAVGNNDKRSTAAALSELRSCDYANSELLQHMPVHPPYSERVDVFALGIVFWEFLHPAREFPFSRGSQTDFPNLSLLGFDETIPDRLRQLVQSMWETESAARPTAARVVRRLESILEYLIHQSLHVVAATVDTAPIDCNASTIELFSGEDAVHNLVLAKEVCFPWQGVRLGNAMMECGFLHEERHLDRFRRMRDRMYFFTPPAYPLPSSRRDSAASLIDDDVIIPLDSNASDTSGRDSKMALPYPRRRKCDCKLHAKRIRKAKPSWKIALLPGLDSPQPLSSSYEDLLTSVLLSDTDIVEEA</sequence>
<keyword evidence="1" id="KW-1133">Transmembrane helix</keyword>
<feature type="transmembrane region" description="Helical" evidence="1">
    <location>
        <begin position="180"/>
        <end position="200"/>
    </location>
</feature>
<dbReference type="PANTHER" id="PTHR44329">
    <property type="entry name" value="SERINE/THREONINE-PROTEIN KINASE TNNI3K-RELATED"/>
    <property type="match status" value="1"/>
</dbReference>
<protein>
    <recommendedName>
        <fullName evidence="2">Protein kinase domain-containing protein</fullName>
    </recommendedName>
</protein>
<dbReference type="Gene3D" id="1.10.510.10">
    <property type="entry name" value="Transferase(Phosphotransferase) domain 1"/>
    <property type="match status" value="1"/>
</dbReference>
<dbReference type="SUPFAM" id="SSF56112">
    <property type="entry name" value="Protein kinase-like (PK-like)"/>
    <property type="match status" value="1"/>
</dbReference>